<organism evidence="1">
    <name type="scientific">Rhizophora mucronata</name>
    <name type="common">Asiatic mangrove</name>
    <dbReference type="NCBI Taxonomy" id="61149"/>
    <lineage>
        <taxon>Eukaryota</taxon>
        <taxon>Viridiplantae</taxon>
        <taxon>Streptophyta</taxon>
        <taxon>Embryophyta</taxon>
        <taxon>Tracheophyta</taxon>
        <taxon>Spermatophyta</taxon>
        <taxon>Magnoliopsida</taxon>
        <taxon>eudicotyledons</taxon>
        <taxon>Gunneridae</taxon>
        <taxon>Pentapetalae</taxon>
        <taxon>rosids</taxon>
        <taxon>fabids</taxon>
        <taxon>Malpighiales</taxon>
        <taxon>Rhizophoraceae</taxon>
        <taxon>Rhizophora</taxon>
    </lineage>
</organism>
<sequence>MIGLSCGNSLSTLRYPFLFTVNFVHLQ</sequence>
<protein>
    <submittedName>
        <fullName evidence="1">Uncharacterized protein</fullName>
    </submittedName>
</protein>
<evidence type="ECO:0000313" key="1">
    <source>
        <dbReference type="EMBL" id="MBX53679.1"/>
    </source>
</evidence>
<dbReference type="EMBL" id="GGEC01073195">
    <property type="protein sequence ID" value="MBX53679.1"/>
    <property type="molecule type" value="Transcribed_RNA"/>
</dbReference>
<accession>A0A2P2PG75</accession>
<dbReference type="AlphaFoldDB" id="A0A2P2PG75"/>
<reference evidence="1" key="1">
    <citation type="submission" date="2018-02" db="EMBL/GenBank/DDBJ databases">
        <title>Rhizophora mucronata_Transcriptome.</title>
        <authorList>
            <person name="Meera S.P."/>
            <person name="Sreeshan A."/>
            <person name="Augustine A."/>
        </authorList>
    </citation>
    <scope>NUCLEOTIDE SEQUENCE</scope>
    <source>
        <tissue evidence="1">Leaf</tissue>
    </source>
</reference>
<proteinExistence type="predicted"/>
<name>A0A2P2PG75_RHIMU</name>